<keyword evidence="4" id="KW-1005">Bacterial flagellum biogenesis</keyword>
<dbReference type="OrthoDB" id="1524959at2"/>
<evidence type="ECO:0000256" key="2">
    <source>
        <dbReference type="ARBA" id="ARBA00008787"/>
    </source>
</evidence>
<organism evidence="6 7">
    <name type="scientific">Thermovibrio ammonificans (strain DSM 15698 / JCM 12110 / HB-1)</name>
    <dbReference type="NCBI Taxonomy" id="648996"/>
    <lineage>
        <taxon>Bacteria</taxon>
        <taxon>Pseudomonadati</taxon>
        <taxon>Aquificota</taxon>
        <taxon>Aquificia</taxon>
        <taxon>Desulfurobacteriales</taxon>
        <taxon>Desulfurobacteriaceae</taxon>
        <taxon>Thermovibrio</taxon>
    </lineage>
</organism>
<keyword evidence="6" id="KW-0966">Cell projection</keyword>
<dbReference type="HOGENOM" id="CLU_080373_4_2_0"/>
<dbReference type="PANTHER" id="PTHR34773:SF1">
    <property type="entry name" value="FLAGELLAR SECRETION CHAPERONE FLIS"/>
    <property type="match status" value="1"/>
</dbReference>
<dbReference type="GO" id="GO:0071973">
    <property type="term" value="P:bacterial-type flagellum-dependent cell motility"/>
    <property type="evidence" value="ECO:0007669"/>
    <property type="project" value="TreeGrafter"/>
</dbReference>
<name>E8T2M8_THEA1</name>
<evidence type="ECO:0000256" key="5">
    <source>
        <dbReference type="ARBA" id="ARBA00023186"/>
    </source>
</evidence>
<dbReference type="GO" id="GO:0005829">
    <property type="term" value="C:cytosol"/>
    <property type="evidence" value="ECO:0007669"/>
    <property type="project" value="UniProtKB-SubCell"/>
</dbReference>
<evidence type="ECO:0000313" key="7">
    <source>
        <dbReference type="Proteomes" id="UP000006362"/>
    </source>
</evidence>
<dbReference type="NCBIfam" id="TIGR00208">
    <property type="entry name" value="fliS"/>
    <property type="match status" value="1"/>
</dbReference>
<dbReference type="SUPFAM" id="SSF101116">
    <property type="entry name" value="Flagellar export chaperone FliS"/>
    <property type="match status" value="1"/>
</dbReference>
<proteinExistence type="inferred from homology"/>
<evidence type="ECO:0000256" key="4">
    <source>
        <dbReference type="ARBA" id="ARBA00022795"/>
    </source>
</evidence>
<dbReference type="GO" id="GO:0044780">
    <property type="term" value="P:bacterial-type flagellum assembly"/>
    <property type="evidence" value="ECO:0007669"/>
    <property type="project" value="InterPro"/>
</dbReference>
<dbReference type="Gene3D" id="1.20.120.340">
    <property type="entry name" value="Flagellar protein FliS"/>
    <property type="match status" value="1"/>
</dbReference>
<reference evidence="6" key="1">
    <citation type="submission" date="2011-01" db="EMBL/GenBank/DDBJ databases">
        <title>Complete sequence of chromosome of Thermovibrio ammonificans HB-1.</title>
        <authorList>
            <consortium name="US DOE Joint Genome Institute"/>
            <person name="Lucas S."/>
            <person name="Copeland A."/>
            <person name="Lapidus A."/>
            <person name="Cheng J.-F."/>
            <person name="Goodwin L."/>
            <person name="Pitluck S."/>
            <person name="Davenport K."/>
            <person name="Detter J.C."/>
            <person name="Han C."/>
            <person name="Tapia R."/>
            <person name="Land M."/>
            <person name="Hauser L."/>
            <person name="Kyrpides N."/>
            <person name="Ivanova N."/>
            <person name="Ovchinnikova G."/>
            <person name="Vetriani C."/>
            <person name="Woyke T."/>
        </authorList>
    </citation>
    <scope>NUCLEOTIDE SEQUENCE [LARGE SCALE GENOMIC DNA]</scope>
    <source>
        <strain evidence="6">HB-1</strain>
    </source>
</reference>
<dbReference type="Pfam" id="PF02561">
    <property type="entry name" value="FliS"/>
    <property type="match status" value="1"/>
</dbReference>
<keyword evidence="6" id="KW-0969">Cilium</keyword>
<dbReference type="KEGG" id="tam:Theam_1159"/>
<dbReference type="InterPro" id="IPR003713">
    <property type="entry name" value="FliS"/>
</dbReference>
<comment type="similarity">
    <text evidence="2">Belongs to the FliS family.</text>
</comment>
<sequence>MVNPYLKMQVETSSPVERVVLLYEKVIVLLKEAIEAIERGDIPAKVEAITKADRIIRVLNGSLDMEQGGDVAKALREFYDTLLAGLFVANSKNDVEVLKNMISMLETVKEGWEKIA</sequence>
<evidence type="ECO:0000256" key="1">
    <source>
        <dbReference type="ARBA" id="ARBA00004514"/>
    </source>
</evidence>
<dbReference type="STRING" id="648996.Theam_1159"/>
<comment type="subcellular location">
    <subcellularLocation>
        <location evidence="1">Cytoplasm</location>
        <location evidence="1">Cytosol</location>
    </subcellularLocation>
</comment>
<evidence type="ECO:0000256" key="3">
    <source>
        <dbReference type="ARBA" id="ARBA00022490"/>
    </source>
</evidence>
<keyword evidence="6" id="KW-0282">Flagellum</keyword>
<dbReference type="eggNOG" id="COG1516">
    <property type="taxonomic scope" value="Bacteria"/>
</dbReference>
<dbReference type="PANTHER" id="PTHR34773">
    <property type="entry name" value="FLAGELLAR SECRETION CHAPERONE FLIS"/>
    <property type="match status" value="1"/>
</dbReference>
<dbReference type="AlphaFoldDB" id="E8T2M8"/>
<gene>
    <name evidence="6" type="ordered locus">Theam_1159</name>
</gene>
<dbReference type="InterPro" id="IPR036584">
    <property type="entry name" value="FliS_sf"/>
</dbReference>
<protein>
    <submittedName>
        <fullName evidence="6">Flagellar protein FliS</fullName>
    </submittedName>
</protein>
<keyword evidence="3" id="KW-0963">Cytoplasm</keyword>
<dbReference type="PIRSF" id="PIRSF039090">
    <property type="entry name" value="Flis"/>
    <property type="match status" value="1"/>
</dbReference>
<dbReference type="CDD" id="cd16098">
    <property type="entry name" value="FliS"/>
    <property type="match status" value="1"/>
</dbReference>
<keyword evidence="7" id="KW-1185">Reference proteome</keyword>
<accession>E8T2M8</accession>
<dbReference type="Proteomes" id="UP000006362">
    <property type="component" value="Chromosome"/>
</dbReference>
<dbReference type="EMBL" id="CP002444">
    <property type="protein sequence ID" value="ADU97123.1"/>
    <property type="molecule type" value="Genomic_DNA"/>
</dbReference>
<keyword evidence="5" id="KW-0143">Chaperone</keyword>
<dbReference type="RefSeq" id="WP_013537909.1">
    <property type="nucleotide sequence ID" value="NC_014926.1"/>
</dbReference>
<evidence type="ECO:0000313" key="6">
    <source>
        <dbReference type="EMBL" id="ADU97123.1"/>
    </source>
</evidence>